<feature type="transmembrane region" description="Helical" evidence="1">
    <location>
        <begin position="93"/>
        <end position="110"/>
    </location>
</feature>
<feature type="domain" description="DUF6533" evidence="2">
    <location>
        <begin position="20"/>
        <end position="65"/>
    </location>
</feature>
<evidence type="ECO:0000259" key="2">
    <source>
        <dbReference type="Pfam" id="PF20151"/>
    </source>
</evidence>
<dbReference type="AlphaFoldDB" id="A0AAD6UDI5"/>
<accession>A0AAD6UDI5</accession>
<evidence type="ECO:0000256" key="1">
    <source>
        <dbReference type="SAM" id="Phobius"/>
    </source>
</evidence>
<dbReference type="Pfam" id="PF20151">
    <property type="entry name" value="DUF6533"/>
    <property type="match status" value="1"/>
</dbReference>
<feature type="transmembrane region" description="Helical" evidence="1">
    <location>
        <begin position="213"/>
        <end position="231"/>
    </location>
</feature>
<organism evidence="3 4">
    <name type="scientific">Mycena belliarum</name>
    <dbReference type="NCBI Taxonomy" id="1033014"/>
    <lineage>
        <taxon>Eukaryota</taxon>
        <taxon>Fungi</taxon>
        <taxon>Dikarya</taxon>
        <taxon>Basidiomycota</taxon>
        <taxon>Agaricomycotina</taxon>
        <taxon>Agaricomycetes</taxon>
        <taxon>Agaricomycetidae</taxon>
        <taxon>Agaricales</taxon>
        <taxon>Marasmiineae</taxon>
        <taxon>Mycenaceae</taxon>
        <taxon>Mycena</taxon>
    </lineage>
</organism>
<keyword evidence="1" id="KW-0472">Membrane</keyword>
<feature type="transmembrane region" description="Helical" evidence="1">
    <location>
        <begin position="122"/>
        <end position="145"/>
    </location>
</feature>
<reference evidence="3" key="1">
    <citation type="submission" date="2023-03" db="EMBL/GenBank/DDBJ databases">
        <title>Massive genome expansion in bonnet fungi (Mycena s.s.) driven by repeated elements and novel gene families across ecological guilds.</title>
        <authorList>
            <consortium name="Lawrence Berkeley National Laboratory"/>
            <person name="Harder C.B."/>
            <person name="Miyauchi S."/>
            <person name="Viragh M."/>
            <person name="Kuo A."/>
            <person name="Thoen E."/>
            <person name="Andreopoulos B."/>
            <person name="Lu D."/>
            <person name="Skrede I."/>
            <person name="Drula E."/>
            <person name="Henrissat B."/>
            <person name="Morin E."/>
            <person name="Kohler A."/>
            <person name="Barry K."/>
            <person name="LaButti K."/>
            <person name="Morin E."/>
            <person name="Salamov A."/>
            <person name="Lipzen A."/>
            <person name="Mereny Z."/>
            <person name="Hegedus B."/>
            <person name="Baldrian P."/>
            <person name="Stursova M."/>
            <person name="Weitz H."/>
            <person name="Taylor A."/>
            <person name="Grigoriev I.V."/>
            <person name="Nagy L.G."/>
            <person name="Martin F."/>
            <person name="Kauserud H."/>
        </authorList>
    </citation>
    <scope>NUCLEOTIDE SEQUENCE</scope>
    <source>
        <strain evidence="3">CBHHK173m</strain>
    </source>
</reference>
<dbReference type="EMBL" id="JARJCN010000015">
    <property type="protein sequence ID" value="KAJ7093893.1"/>
    <property type="molecule type" value="Genomic_DNA"/>
</dbReference>
<dbReference type="InterPro" id="IPR045340">
    <property type="entry name" value="DUF6533"/>
</dbReference>
<dbReference type="Proteomes" id="UP001222325">
    <property type="component" value="Unassembled WGS sequence"/>
</dbReference>
<comment type="caution">
    <text evidence="3">The sequence shown here is derived from an EMBL/GenBank/DDBJ whole genome shotgun (WGS) entry which is preliminary data.</text>
</comment>
<feature type="transmembrane region" description="Helical" evidence="1">
    <location>
        <begin position="168"/>
        <end position="192"/>
    </location>
</feature>
<keyword evidence="1" id="KW-1133">Transmembrane helix</keyword>
<sequence length="297" mass="32786">MDSANGNIALIVSGVQTVKYVHVVNVTILLFDYSLTLSREVSLMWSSQWSLSKILFFLSRYSPIFDVPILLYYSTVSDLSNERCSQLQAASSYIGGTVFGVAVAEAILVLRTYALSGRCRGVLFSFAALWASALLTSTVLLQLFLQSTTYGPPPSPDIPGCSLATGNVVYVGLCFILVLLNDTVIMFYTLWIGLWSFRNSRNPLILALYRDGIMYYLFLCIVSAINVAMLLRSPTPVAQTFNTFLRVLHAVLSTRILLHARDTVEDIESVTPQAGVILSFQIADPCNKLRVVPSRSL</sequence>
<evidence type="ECO:0000313" key="3">
    <source>
        <dbReference type="EMBL" id="KAJ7093893.1"/>
    </source>
</evidence>
<name>A0AAD6UDI5_9AGAR</name>
<gene>
    <name evidence="3" type="ORF">B0H15DRAFT_831136</name>
</gene>
<evidence type="ECO:0000313" key="4">
    <source>
        <dbReference type="Proteomes" id="UP001222325"/>
    </source>
</evidence>
<proteinExistence type="predicted"/>
<keyword evidence="4" id="KW-1185">Reference proteome</keyword>
<keyword evidence="1" id="KW-0812">Transmembrane</keyword>
<protein>
    <recommendedName>
        <fullName evidence="2">DUF6533 domain-containing protein</fullName>
    </recommendedName>
</protein>